<comment type="similarity">
    <text evidence="7">Belongs to the binding-protein-dependent transport system permease family.</text>
</comment>
<dbReference type="Pfam" id="PF19300">
    <property type="entry name" value="BPD_transp_1_N"/>
    <property type="match status" value="1"/>
</dbReference>
<keyword evidence="2 7" id="KW-0813">Transport</keyword>
<accession>A0ABT2H838</accession>
<dbReference type="Proteomes" id="UP001165586">
    <property type="component" value="Unassembled WGS sequence"/>
</dbReference>
<dbReference type="CDD" id="cd06261">
    <property type="entry name" value="TM_PBP2"/>
    <property type="match status" value="1"/>
</dbReference>
<gene>
    <name evidence="9" type="ORF">N1032_20200</name>
</gene>
<sequence>MCASNTGQAAVLRSALRKIGYAALVVLVVTFGVSLMLSLAPGSVAETILGENATPENVALLNKELGYDRPFIVQYLDWLSHAVRGDLGVSPITHLPVTEAILQRLPVTLELAVLALVLSLVIAVPLAIVSAARAGSALDRGISAATSVFLSVPAFVAGPVLIYFFAVQLRVFPALGWVPIEDGLGANLAAAFLPALAAALVEIAAFHRVLRADLIGTLREDFVAAARAKGLSPSYVMFRHAFRPSSFSLLTISALSLARLIGGTIIVETLFVLPGIGQLIANAVLQRDVVTVQGVVAFIAVTFVVVNMIVDVSYGLIDPRLRRAPAARKIARGRSRTVKPVQKKELTA</sequence>
<dbReference type="InterPro" id="IPR000515">
    <property type="entry name" value="MetI-like"/>
</dbReference>
<dbReference type="PANTHER" id="PTHR43163">
    <property type="entry name" value="DIPEPTIDE TRANSPORT SYSTEM PERMEASE PROTEIN DPPB-RELATED"/>
    <property type="match status" value="1"/>
</dbReference>
<dbReference type="InterPro" id="IPR035906">
    <property type="entry name" value="MetI-like_sf"/>
</dbReference>
<keyword evidence="10" id="KW-1185">Reference proteome</keyword>
<name>A0ABT2H838_9MICO</name>
<dbReference type="SUPFAM" id="SSF161098">
    <property type="entry name" value="MetI-like"/>
    <property type="match status" value="1"/>
</dbReference>
<feature type="transmembrane region" description="Helical" evidence="7">
    <location>
        <begin position="21"/>
        <end position="40"/>
    </location>
</feature>
<comment type="caution">
    <text evidence="9">The sequence shown here is derived from an EMBL/GenBank/DDBJ whole genome shotgun (WGS) entry which is preliminary data.</text>
</comment>
<evidence type="ECO:0000313" key="10">
    <source>
        <dbReference type="Proteomes" id="UP001165586"/>
    </source>
</evidence>
<feature type="transmembrane region" description="Helical" evidence="7">
    <location>
        <begin position="144"/>
        <end position="166"/>
    </location>
</feature>
<evidence type="ECO:0000259" key="8">
    <source>
        <dbReference type="PROSITE" id="PS50928"/>
    </source>
</evidence>
<dbReference type="InterPro" id="IPR045621">
    <property type="entry name" value="BPD_transp_1_N"/>
</dbReference>
<evidence type="ECO:0000256" key="2">
    <source>
        <dbReference type="ARBA" id="ARBA00022448"/>
    </source>
</evidence>
<evidence type="ECO:0000313" key="9">
    <source>
        <dbReference type="EMBL" id="MCS5736067.1"/>
    </source>
</evidence>
<dbReference type="PANTHER" id="PTHR43163:SF6">
    <property type="entry name" value="DIPEPTIDE TRANSPORT SYSTEM PERMEASE PROTEIN DPPB-RELATED"/>
    <property type="match status" value="1"/>
</dbReference>
<keyword evidence="5 7" id="KW-1133">Transmembrane helix</keyword>
<dbReference type="PROSITE" id="PS50928">
    <property type="entry name" value="ABC_TM1"/>
    <property type="match status" value="1"/>
</dbReference>
<protein>
    <submittedName>
        <fullName evidence="9">ABC transporter permease</fullName>
    </submittedName>
</protein>
<reference evidence="9" key="1">
    <citation type="submission" date="2022-08" db="EMBL/GenBank/DDBJ databases">
        <authorList>
            <person name="Deng Y."/>
            <person name="Han X.-F."/>
            <person name="Zhang Y.-Q."/>
        </authorList>
    </citation>
    <scope>NUCLEOTIDE SEQUENCE</scope>
    <source>
        <strain evidence="9">CPCC 203386</strain>
    </source>
</reference>
<comment type="subcellular location">
    <subcellularLocation>
        <location evidence="1 7">Cell membrane</location>
        <topology evidence="1 7">Multi-pass membrane protein</topology>
    </subcellularLocation>
</comment>
<feature type="transmembrane region" description="Helical" evidence="7">
    <location>
        <begin position="186"/>
        <end position="206"/>
    </location>
</feature>
<dbReference type="Pfam" id="PF00528">
    <property type="entry name" value="BPD_transp_1"/>
    <property type="match status" value="1"/>
</dbReference>
<feature type="transmembrane region" description="Helical" evidence="7">
    <location>
        <begin position="292"/>
        <end position="317"/>
    </location>
</feature>
<proteinExistence type="inferred from homology"/>
<evidence type="ECO:0000256" key="5">
    <source>
        <dbReference type="ARBA" id="ARBA00022989"/>
    </source>
</evidence>
<keyword evidence="4 7" id="KW-0812">Transmembrane</keyword>
<evidence type="ECO:0000256" key="7">
    <source>
        <dbReference type="RuleBase" id="RU363032"/>
    </source>
</evidence>
<evidence type="ECO:0000256" key="4">
    <source>
        <dbReference type="ARBA" id="ARBA00022692"/>
    </source>
</evidence>
<organism evidence="9 10">
    <name type="scientific">Herbiconiux daphne</name>
    <dbReference type="NCBI Taxonomy" id="2970914"/>
    <lineage>
        <taxon>Bacteria</taxon>
        <taxon>Bacillati</taxon>
        <taxon>Actinomycetota</taxon>
        <taxon>Actinomycetes</taxon>
        <taxon>Micrococcales</taxon>
        <taxon>Microbacteriaceae</taxon>
        <taxon>Herbiconiux</taxon>
    </lineage>
</organism>
<dbReference type="Gene3D" id="1.10.3720.10">
    <property type="entry name" value="MetI-like"/>
    <property type="match status" value="1"/>
</dbReference>
<keyword evidence="3" id="KW-1003">Cell membrane</keyword>
<dbReference type="EMBL" id="JANLCJ010000011">
    <property type="protein sequence ID" value="MCS5736067.1"/>
    <property type="molecule type" value="Genomic_DNA"/>
</dbReference>
<feature type="transmembrane region" description="Helical" evidence="7">
    <location>
        <begin position="247"/>
        <end position="272"/>
    </location>
</feature>
<dbReference type="RefSeq" id="WP_259541767.1">
    <property type="nucleotide sequence ID" value="NZ_JANLCJ010000011.1"/>
</dbReference>
<evidence type="ECO:0000256" key="3">
    <source>
        <dbReference type="ARBA" id="ARBA00022475"/>
    </source>
</evidence>
<keyword evidence="6 7" id="KW-0472">Membrane</keyword>
<evidence type="ECO:0000256" key="1">
    <source>
        <dbReference type="ARBA" id="ARBA00004651"/>
    </source>
</evidence>
<evidence type="ECO:0000256" key="6">
    <source>
        <dbReference type="ARBA" id="ARBA00023136"/>
    </source>
</evidence>
<feature type="transmembrane region" description="Helical" evidence="7">
    <location>
        <begin position="111"/>
        <end position="132"/>
    </location>
</feature>
<feature type="domain" description="ABC transmembrane type-1" evidence="8">
    <location>
        <begin position="105"/>
        <end position="314"/>
    </location>
</feature>